<dbReference type="Proteomes" id="UP001610657">
    <property type="component" value="Unassembled WGS sequence"/>
</dbReference>
<comment type="pathway">
    <text evidence="2">Amino-acid biosynthesis; L-cysteine biosynthesis; L-cysteine from L-serine: step 2/2.</text>
</comment>
<evidence type="ECO:0000313" key="12">
    <source>
        <dbReference type="EMBL" id="MFH7517964.1"/>
    </source>
</evidence>
<dbReference type="Gene3D" id="3.40.50.1100">
    <property type="match status" value="2"/>
</dbReference>
<accession>A0A0Q0EGS9</accession>
<dbReference type="FunFam" id="3.40.50.1100:FF:000003">
    <property type="entry name" value="Cystathionine beta-synthase"/>
    <property type="match status" value="1"/>
</dbReference>
<dbReference type="PROSITE" id="PS00901">
    <property type="entry name" value="CYS_SYNTHASE"/>
    <property type="match status" value="1"/>
</dbReference>
<evidence type="ECO:0000313" key="14">
    <source>
        <dbReference type="Proteomes" id="UP001610657"/>
    </source>
</evidence>
<evidence type="ECO:0000256" key="8">
    <source>
        <dbReference type="ARBA" id="ARBA00078257"/>
    </source>
</evidence>
<comment type="cofactor">
    <cofactor evidence="1">
        <name>pyridoxal 5'-phosphate</name>
        <dbReference type="ChEBI" id="CHEBI:597326"/>
    </cofactor>
</comment>
<evidence type="ECO:0000256" key="5">
    <source>
        <dbReference type="ARBA" id="ARBA00022898"/>
    </source>
</evidence>
<evidence type="ECO:0000256" key="4">
    <source>
        <dbReference type="ARBA" id="ARBA00012681"/>
    </source>
</evidence>
<dbReference type="PANTHER" id="PTHR10314">
    <property type="entry name" value="CYSTATHIONINE BETA-SYNTHASE"/>
    <property type="match status" value="1"/>
</dbReference>
<dbReference type="InterPro" id="IPR050214">
    <property type="entry name" value="Cys_Synth/Cystath_Beta-Synth"/>
</dbReference>
<evidence type="ECO:0000313" key="11">
    <source>
        <dbReference type="EMBL" id="KPY85483.1"/>
    </source>
</evidence>
<feature type="domain" description="Tryptophan synthase beta chain-like PALP" evidence="10">
    <location>
        <begin position="10"/>
        <end position="302"/>
    </location>
</feature>
<evidence type="ECO:0000259" key="10">
    <source>
        <dbReference type="Pfam" id="PF00291"/>
    </source>
</evidence>
<proteinExistence type="inferred from homology"/>
<comment type="caution">
    <text evidence="11">The sequence shown here is derived from an EMBL/GenBank/DDBJ whole genome shotgun (WGS) entry which is preliminary data.</text>
</comment>
<dbReference type="GO" id="GO:0004124">
    <property type="term" value="F:cysteine synthase activity"/>
    <property type="evidence" value="ECO:0007669"/>
    <property type="project" value="UniProtKB-EC"/>
</dbReference>
<organism evidence="11 13">
    <name type="scientific">Pseudomonas syringae pv. tagetis</name>
    <dbReference type="NCBI Taxonomy" id="129140"/>
    <lineage>
        <taxon>Bacteria</taxon>
        <taxon>Pseudomonadati</taxon>
        <taxon>Pseudomonadota</taxon>
        <taxon>Gammaproteobacteria</taxon>
        <taxon>Pseudomonadales</taxon>
        <taxon>Pseudomonadaceae</taxon>
        <taxon>Pseudomonas</taxon>
    </lineage>
</organism>
<dbReference type="EMBL" id="JAVCQK010000019">
    <property type="protein sequence ID" value="MFH7517964.1"/>
    <property type="molecule type" value="Genomic_DNA"/>
</dbReference>
<protein>
    <recommendedName>
        <fullName evidence="7">Cysteine synthase B</fullName>
        <ecNumber evidence="4">2.5.1.47</ecNumber>
    </recommendedName>
    <alternativeName>
        <fullName evidence="8">O-acetylserine (thiol)-lyase B</fullName>
    </alternativeName>
    <alternativeName>
        <fullName evidence="9">O-acetylserine sulfhydrylase B</fullName>
    </alternativeName>
</protein>
<reference evidence="11 13" key="1">
    <citation type="submission" date="2015-09" db="EMBL/GenBank/DDBJ databases">
        <title>Genome announcement of multiple Pseudomonas syringae strains.</title>
        <authorList>
            <person name="Thakur S."/>
            <person name="Wang P.W."/>
            <person name="Gong Y."/>
            <person name="Weir B.S."/>
            <person name="Guttman D.S."/>
        </authorList>
    </citation>
    <scope>NUCLEOTIDE SEQUENCE [LARGE SCALE GENOMIC DNA]</scope>
    <source>
        <strain evidence="11 13">ICMP4091</strain>
    </source>
</reference>
<dbReference type="AlphaFoldDB" id="A0A0Q0EGS9"/>
<dbReference type="RefSeq" id="WP_055006127.1">
    <property type="nucleotide sequence ID" value="NZ_CP092923.1"/>
</dbReference>
<dbReference type="InterPro" id="IPR036052">
    <property type="entry name" value="TrpB-like_PALP_sf"/>
</dbReference>
<dbReference type="EMBL" id="LJRM01000104">
    <property type="protein sequence ID" value="KPY85483.1"/>
    <property type="molecule type" value="Genomic_DNA"/>
</dbReference>
<evidence type="ECO:0000256" key="6">
    <source>
        <dbReference type="ARBA" id="ARBA00047931"/>
    </source>
</evidence>
<dbReference type="GO" id="GO:0006535">
    <property type="term" value="P:cysteine biosynthetic process from serine"/>
    <property type="evidence" value="ECO:0007669"/>
    <property type="project" value="InterPro"/>
</dbReference>
<evidence type="ECO:0000256" key="1">
    <source>
        <dbReference type="ARBA" id="ARBA00001933"/>
    </source>
</evidence>
<comment type="catalytic activity">
    <reaction evidence="6">
        <text>O-acetyl-L-serine + hydrogen sulfide = L-cysteine + acetate</text>
        <dbReference type="Rhea" id="RHEA:14829"/>
        <dbReference type="ChEBI" id="CHEBI:29919"/>
        <dbReference type="ChEBI" id="CHEBI:30089"/>
        <dbReference type="ChEBI" id="CHEBI:35235"/>
        <dbReference type="ChEBI" id="CHEBI:58340"/>
        <dbReference type="EC" id="2.5.1.47"/>
    </reaction>
</comment>
<keyword evidence="14" id="KW-1185">Reference proteome</keyword>
<evidence type="ECO:0000256" key="9">
    <source>
        <dbReference type="ARBA" id="ARBA00079153"/>
    </source>
</evidence>
<comment type="similarity">
    <text evidence="3">Belongs to the cysteine synthase/cystathionine beta-synthase family.</text>
</comment>
<dbReference type="FunFam" id="3.40.50.1100:FF:000118">
    <property type="entry name" value="Related to CYS4-cystathionine beta-synthase"/>
    <property type="match status" value="1"/>
</dbReference>
<gene>
    <name evidence="11" type="ORF">ALO44_00628</name>
    <name evidence="12" type="ORF">RA271_22635</name>
</gene>
<evidence type="ECO:0000256" key="2">
    <source>
        <dbReference type="ARBA" id="ARBA00004962"/>
    </source>
</evidence>
<dbReference type="Pfam" id="PF00291">
    <property type="entry name" value="PALP"/>
    <property type="match status" value="1"/>
</dbReference>
<dbReference type="CDD" id="cd01561">
    <property type="entry name" value="CBS_like"/>
    <property type="match status" value="1"/>
</dbReference>
<evidence type="ECO:0000256" key="3">
    <source>
        <dbReference type="ARBA" id="ARBA00007103"/>
    </source>
</evidence>
<evidence type="ECO:0000256" key="7">
    <source>
        <dbReference type="ARBA" id="ARBA00072081"/>
    </source>
</evidence>
<keyword evidence="12" id="KW-0808">Transferase</keyword>
<dbReference type="PATRIC" id="fig|129140.3.peg.844"/>
<dbReference type="GeneID" id="96221138"/>
<sequence>MDIFSDLKSMVGRTPILKLKKFSGSKDSNLYAKCEFLNPGGSIKDRIGFHMVECARASGALPKGGVIVEATAGNTAMGLAMAASHYNHPLIAVMSSKMSAEKINLLRTYGAKVVICPYAVAPSSPHHFMNVAKQIAQSLSNGWFCDQFSNQANVEAHYRSTGPEIWDAFGDQLDVLICGLGTGGTLTGVATYLKERNRGLRVVLADPLGSTHVNHFQQEQVDAAPYWIEGVGGDFRPDIADLSLIDETILVSDAESVESAVDFFQKEGLFVGGSSGTILAAARKYLANNKGTKSRILVLLPDGGRSYLSTIYNPQWRADKGLAIGSEFGSLELVQE</sequence>
<evidence type="ECO:0000313" key="13">
    <source>
        <dbReference type="Proteomes" id="UP000050474"/>
    </source>
</evidence>
<dbReference type="STRING" id="129140.ALO44_00628"/>
<name>A0A0Q0EGS9_9PSED</name>
<dbReference type="InterPro" id="IPR001216">
    <property type="entry name" value="P-phosphate_BS"/>
</dbReference>
<dbReference type="InterPro" id="IPR001926">
    <property type="entry name" value="TrpB-like_PALP"/>
</dbReference>
<keyword evidence="5" id="KW-0663">Pyridoxal phosphate</keyword>
<dbReference type="SUPFAM" id="SSF53686">
    <property type="entry name" value="Tryptophan synthase beta subunit-like PLP-dependent enzymes"/>
    <property type="match status" value="1"/>
</dbReference>
<reference evidence="12 14" key="2">
    <citation type="submission" date="2023-08" db="EMBL/GenBank/DDBJ databases">
        <title>Genomic and mutational analysis of Pseudomonas syringae pv. tagetis EB037 pathogenicity on sunflower.</title>
        <authorList>
            <person name="Maul J.E."/>
        </authorList>
    </citation>
    <scope>NUCLEOTIDE SEQUENCE [LARGE SCALE GENOMIC DNA]</scope>
    <source>
        <strain evidence="12 14">EB037_T1</strain>
    </source>
</reference>
<dbReference type="Proteomes" id="UP000050474">
    <property type="component" value="Unassembled WGS sequence"/>
</dbReference>
<dbReference type="EC" id="2.5.1.47" evidence="4"/>